<evidence type="ECO:0000313" key="4">
    <source>
        <dbReference type="Proteomes" id="UP001245184"/>
    </source>
</evidence>
<dbReference type="InterPro" id="IPR006016">
    <property type="entry name" value="UspA"/>
</dbReference>
<evidence type="ECO:0000313" key="3">
    <source>
        <dbReference type="EMBL" id="MDR6207886.1"/>
    </source>
</evidence>
<dbReference type="Gene3D" id="3.40.50.620">
    <property type="entry name" value="HUPs"/>
    <property type="match status" value="2"/>
</dbReference>
<protein>
    <submittedName>
        <fullName evidence="3">Nucleotide-binding universal stress UspA family protein</fullName>
    </submittedName>
</protein>
<dbReference type="RefSeq" id="WP_310034919.1">
    <property type="nucleotide sequence ID" value="NZ_JAVIZN010000002.1"/>
</dbReference>
<dbReference type="Pfam" id="PF00582">
    <property type="entry name" value="Usp"/>
    <property type="match status" value="2"/>
</dbReference>
<proteinExistence type="inferred from homology"/>
<dbReference type="InterPro" id="IPR006015">
    <property type="entry name" value="Universal_stress_UspA"/>
</dbReference>
<comment type="caution">
    <text evidence="3">The sequence shown here is derived from an EMBL/GenBank/DDBJ whole genome shotgun (WGS) entry which is preliminary data.</text>
</comment>
<dbReference type="SUPFAM" id="SSF52402">
    <property type="entry name" value="Adenine nucleotide alpha hydrolases-like"/>
    <property type="match status" value="2"/>
</dbReference>
<comment type="similarity">
    <text evidence="1">Belongs to the universal stress protein A family.</text>
</comment>
<sequence>MNPTQTRGNAPYEIRRIVVAVDGSPQSARAVEYVSCMSLAGARIRVVSVAENPRTLLPLGSMTDAQLQLARTELARDAANAVARARDIFAVAGIDIESDVIEVSRQGGYTGNALIDAATEWKADLLVMGARQHHGMLRWIEGTVSEFVTRQAPCSILVVPAGYEADIGPSPQRILFALDGSMASLDALHFGLRFARPDSRLRAIYVVDRAVRLTDFVPIHVLQEAFIEEGHAVLAAAASAFAGLSNHTETALVKTEPVSDDVPHTIVRDAERWHADLLVVGTHGRRGVARWFLGSVAARTARLARTPLLLAPSRGQRSAK</sequence>
<gene>
    <name evidence="3" type="ORF">QF025_006606</name>
</gene>
<dbReference type="EMBL" id="JAVIZN010000002">
    <property type="protein sequence ID" value="MDR6207886.1"/>
    <property type="molecule type" value="Genomic_DNA"/>
</dbReference>
<feature type="domain" description="UspA" evidence="2">
    <location>
        <begin position="14"/>
        <end position="160"/>
    </location>
</feature>
<evidence type="ECO:0000259" key="2">
    <source>
        <dbReference type="Pfam" id="PF00582"/>
    </source>
</evidence>
<dbReference type="PANTHER" id="PTHR46268">
    <property type="entry name" value="STRESS RESPONSE PROTEIN NHAX"/>
    <property type="match status" value="1"/>
</dbReference>
<organism evidence="3 4">
    <name type="scientific">Paraburkholderia graminis</name>
    <dbReference type="NCBI Taxonomy" id="60548"/>
    <lineage>
        <taxon>Bacteria</taxon>
        <taxon>Pseudomonadati</taxon>
        <taxon>Pseudomonadota</taxon>
        <taxon>Betaproteobacteria</taxon>
        <taxon>Burkholderiales</taxon>
        <taxon>Burkholderiaceae</taxon>
        <taxon>Paraburkholderia</taxon>
    </lineage>
</organism>
<accession>A0ABD5CSN7</accession>
<dbReference type="CDD" id="cd00293">
    <property type="entry name" value="USP-like"/>
    <property type="match status" value="2"/>
</dbReference>
<reference evidence="3 4" key="1">
    <citation type="submission" date="2023-08" db="EMBL/GenBank/DDBJ databases">
        <title>Genome sequencing of plant associated microbes to promote plant fitness in Sorghum bicolor and Oryza sativa.</title>
        <authorList>
            <person name="Coleman-Derr D."/>
        </authorList>
    </citation>
    <scope>NUCLEOTIDE SEQUENCE [LARGE SCALE GENOMIC DNA]</scope>
    <source>
        <strain evidence="3 4">SLBN-33</strain>
    </source>
</reference>
<dbReference type="PANTHER" id="PTHR46268:SF6">
    <property type="entry name" value="UNIVERSAL STRESS PROTEIN UP12"/>
    <property type="match status" value="1"/>
</dbReference>
<dbReference type="Proteomes" id="UP001245184">
    <property type="component" value="Unassembled WGS sequence"/>
</dbReference>
<dbReference type="InterPro" id="IPR014729">
    <property type="entry name" value="Rossmann-like_a/b/a_fold"/>
</dbReference>
<dbReference type="PRINTS" id="PR01438">
    <property type="entry name" value="UNVRSLSTRESS"/>
</dbReference>
<name>A0ABD5CSN7_9BURK</name>
<dbReference type="AlphaFoldDB" id="A0ABD5CSN7"/>
<feature type="domain" description="UspA" evidence="2">
    <location>
        <begin position="172"/>
        <end position="311"/>
    </location>
</feature>
<evidence type="ECO:0000256" key="1">
    <source>
        <dbReference type="ARBA" id="ARBA00008791"/>
    </source>
</evidence>